<accession>A0ACC1S221</accession>
<dbReference type="EMBL" id="JANHOG010001885">
    <property type="protein sequence ID" value="KAJ3530308.1"/>
    <property type="molecule type" value="Genomic_DNA"/>
</dbReference>
<evidence type="ECO:0000313" key="2">
    <source>
        <dbReference type="Proteomes" id="UP001148662"/>
    </source>
</evidence>
<protein>
    <submittedName>
        <fullName evidence="1">Uncharacterized protein</fullName>
    </submittedName>
</protein>
<comment type="caution">
    <text evidence="1">The sequence shown here is derived from an EMBL/GenBank/DDBJ whole genome shotgun (WGS) entry which is preliminary data.</text>
</comment>
<gene>
    <name evidence="1" type="ORF">NM688_g7730</name>
</gene>
<proteinExistence type="predicted"/>
<sequence>MPYNGIPVTGLAPEHAFANHPIYLVARDARSTLEPNATQRTTLIVAACYIIAIAILWHVVTSRHVPYLTLILYPFKLLTVGFHEMSHALMGVLTCARIHSIELDPDEGGATRMSGGIPWLTLPAGYLGSSFIGACLIACGFDTNASKVACLVLAVFFLFTLWWARREILTWLLILGMSGIIILFWFVNGGSALRYFVLFMGVMSCLYVLWDVIDDTISRKVNGSDASSFAEVCGCCPSQVWGVIWLLIAFCFFAGGILVGLAAFKESAAQQASDSQHFLPVPGSHNAASRSSYPESSVSLLLSGTIAIGFVLLL</sequence>
<evidence type="ECO:0000313" key="1">
    <source>
        <dbReference type="EMBL" id="KAJ3530308.1"/>
    </source>
</evidence>
<name>A0ACC1S221_9APHY</name>
<reference evidence="1" key="1">
    <citation type="submission" date="2022-07" db="EMBL/GenBank/DDBJ databases">
        <title>Genome Sequence of Phlebia brevispora.</title>
        <authorList>
            <person name="Buettner E."/>
        </authorList>
    </citation>
    <scope>NUCLEOTIDE SEQUENCE</scope>
    <source>
        <strain evidence="1">MPL23</strain>
    </source>
</reference>
<dbReference type="Proteomes" id="UP001148662">
    <property type="component" value="Unassembled WGS sequence"/>
</dbReference>
<organism evidence="1 2">
    <name type="scientific">Phlebia brevispora</name>
    <dbReference type="NCBI Taxonomy" id="194682"/>
    <lineage>
        <taxon>Eukaryota</taxon>
        <taxon>Fungi</taxon>
        <taxon>Dikarya</taxon>
        <taxon>Basidiomycota</taxon>
        <taxon>Agaricomycotina</taxon>
        <taxon>Agaricomycetes</taxon>
        <taxon>Polyporales</taxon>
        <taxon>Meruliaceae</taxon>
        <taxon>Phlebia</taxon>
    </lineage>
</organism>
<keyword evidence="2" id="KW-1185">Reference proteome</keyword>